<keyword evidence="7" id="KW-0496">Mitochondrion</keyword>
<dbReference type="Pfam" id="PF04768">
    <property type="entry name" value="NAT"/>
    <property type="match status" value="1"/>
</dbReference>
<evidence type="ECO:0000256" key="1">
    <source>
        <dbReference type="ARBA" id="ARBA00004305"/>
    </source>
</evidence>
<dbReference type="PIRSF" id="PIRSF036441">
    <property type="entry name" value="NAGK_DUF619"/>
    <property type="match status" value="1"/>
</dbReference>
<dbReference type="FunFam" id="3.40.1160.10:FF:000026">
    <property type="entry name" value="N-acetylglutamate synthase, mitochondrial"/>
    <property type="match status" value="1"/>
</dbReference>
<evidence type="ECO:0000256" key="9">
    <source>
        <dbReference type="ARBA" id="ARBA00046824"/>
    </source>
</evidence>
<keyword evidence="8" id="KW-0012">Acyltransferase</keyword>
<keyword evidence="14" id="KW-1185">Reference proteome</keyword>
<evidence type="ECO:0000256" key="6">
    <source>
        <dbReference type="ARBA" id="ARBA00022946"/>
    </source>
</evidence>
<name>A0A1U7RS19_ALLSI</name>
<dbReference type="Gene3D" id="3.40.1160.10">
    <property type="entry name" value="Acetylglutamate kinase-like"/>
    <property type="match status" value="1"/>
</dbReference>
<evidence type="ECO:0000256" key="10">
    <source>
        <dbReference type="ARBA" id="ARBA00048372"/>
    </source>
</evidence>
<dbReference type="Proteomes" id="UP000189705">
    <property type="component" value="Unplaced"/>
</dbReference>
<dbReference type="EC" id="2.3.1.1" evidence="3"/>
<evidence type="ECO:0000256" key="11">
    <source>
        <dbReference type="ARBA" id="ARBA00058188"/>
    </source>
</evidence>
<gene>
    <name evidence="15" type="primary">NAGS</name>
</gene>
<feature type="domain" description="N-acetyltransferase" evidence="13">
    <location>
        <begin position="311"/>
        <end position="462"/>
    </location>
</feature>
<dbReference type="SUPFAM" id="SSF53633">
    <property type="entry name" value="Carbamate kinase-like"/>
    <property type="match status" value="1"/>
</dbReference>
<evidence type="ECO:0000256" key="12">
    <source>
        <dbReference type="ARBA" id="ARBA00071890"/>
    </source>
</evidence>
<dbReference type="InterPro" id="IPR006855">
    <property type="entry name" value="Vertebrate-like_GNAT_dom"/>
</dbReference>
<dbReference type="eggNOG" id="KOG2436">
    <property type="taxonomic scope" value="Eukaryota"/>
</dbReference>
<evidence type="ECO:0000256" key="2">
    <source>
        <dbReference type="ARBA" id="ARBA00008694"/>
    </source>
</evidence>
<organism evidence="14 15">
    <name type="scientific">Alligator sinensis</name>
    <name type="common">Chinese alligator</name>
    <dbReference type="NCBI Taxonomy" id="38654"/>
    <lineage>
        <taxon>Eukaryota</taxon>
        <taxon>Metazoa</taxon>
        <taxon>Chordata</taxon>
        <taxon>Craniata</taxon>
        <taxon>Vertebrata</taxon>
        <taxon>Euteleostomi</taxon>
        <taxon>Archelosauria</taxon>
        <taxon>Archosauria</taxon>
        <taxon>Crocodylia</taxon>
        <taxon>Alligatoridae</taxon>
        <taxon>Alligatorinae</taxon>
        <taxon>Alligator</taxon>
    </lineage>
</organism>
<dbReference type="Gene3D" id="3.40.630.30">
    <property type="match status" value="1"/>
</dbReference>
<dbReference type="GO" id="GO:0004042">
    <property type="term" value="F:L-glutamate N-acetyltransferase activity"/>
    <property type="evidence" value="ECO:0007669"/>
    <property type="project" value="UniProtKB-ARBA"/>
</dbReference>
<dbReference type="PROSITE" id="PS51731">
    <property type="entry name" value="GNAT_NAGS"/>
    <property type="match status" value="1"/>
</dbReference>
<dbReference type="GO" id="GO:0006536">
    <property type="term" value="P:glutamate metabolic process"/>
    <property type="evidence" value="ECO:0007669"/>
    <property type="project" value="TreeGrafter"/>
</dbReference>
<comment type="catalytic activity">
    <reaction evidence="10">
        <text>L-glutamate + acetyl-CoA = N-acetyl-L-glutamate + CoA + H(+)</text>
        <dbReference type="Rhea" id="RHEA:24292"/>
        <dbReference type="ChEBI" id="CHEBI:15378"/>
        <dbReference type="ChEBI" id="CHEBI:29985"/>
        <dbReference type="ChEBI" id="CHEBI:44337"/>
        <dbReference type="ChEBI" id="CHEBI:57287"/>
        <dbReference type="ChEBI" id="CHEBI:57288"/>
        <dbReference type="EC" id="2.3.1.1"/>
    </reaction>
</comment>
<dbReference type="GO" id="GO:0006526">
    <property type="term" value="P:L-arginine biosynthetic process"/>
    <property type="evidence" value="ECO:0007669"/>
    <property type="project" value="InterPro"/>
</dbReference>
<dbReference type="InterPro" id="IPR036393">
    <property type="entry name" value="AceGlu_kinase-like_sf"/>
</dbReference>
<comment type="subcellular location">
    <subcellularLocation>
        <location evidence="1">Mitochondrion matrix</location>
    </subcellularLocation>
</comment>
<keyword evidence="6" id="KW-0809">Transit peptide</keyword>
<evidence type="ECO:0000256" key="8">
    <source>
        <dbReference type="ARBA" id="ARBA00023315"/>
    </source>
</evidence>
<evidence type="ECO:0000256" key="5">
    <source>
        <dbReference type="ARBA" id="ARBA00022679"/>
    </source>
</evidence>
<dbReference type="PANTHER" id="PTHR23342:SF0">
    <property type="entry name" value="N-ACETYLGLUTAMATE SYNTHASE, MITOCHONDRIAL"/>
    <property type="match status" value="1"/>
</dbReference>
<comment type="subunit">
    <text evidence="9">Homodimer. Homotetramer.</text>
</comment>
<dbReference type="CTD" id="162417"/>
<dbReference type="PANTHER" id="PTHR23342">
    <property type="entry name" value="N-ACETYLGLUTAMATE SYNTHASE"/>
    <property type="match status" value="1"/>
</dbReference>
<evidence type="ECO:0000256" key="7">
    <source>
        <dbReference type="ARBA" id="ARBA00023128"/>
    </source>
</evidence>
<dbReference type="GO" id="GO:0003991">
    <property type="term" value="F:acetylglutamate kinase activity"/>
    <property type="evidence" value="ECO:0007669"/>
    <property type="project" value="InterPro"/>
</dbReference>
<dbReference type="GeneID" id="102386490"/>
<evidence type="ECO:0000256" key="3">
    <source>
        <dbReference type="ARBA" id="ARBA00012697"/>
    </source>
</evidence>
<keyword evidence="5" id="KW-0808">Transferase</keyword>
<evidence type="ECO:0000256" key="4">
    <source>
        <dbReference type="ARBA" id="ARBA00022436"/>
    </source>
</evidence>
<dbReference type="OrthoDB" id="438291at2759"/>
<comment type="function">
    <text evidence="11">Plays a role in the regulation of ureagenesis by producing the essential cofactor N-acetylglutamate (NAG), thus modulating carbamoylphosphate synthase I (CPS1) activity.</text>
</comment>
<dbReference type="KEGG" id="asn:102386490"/>
<dbReference type="InParanoid" id="A0A1U7RS19"/>
<protein>
    <recommendedName>
        <fullName evidence="12">N-acetylglutamate synthase, mitochondrial</fullName>
        <ecNumber evidence="3">2.3.1.1</ecNumber>
    </recommendedName>
</protein>
<dbReference type="RefSeq" id="XP_006017944.1">
    <property type="nucleotide sequence ID" value="XM_006017882.1"/>
</dbReference>
<dbReference type="GO" id="GO:0005759">
    <property type="term" value="C:mitochondrial matrix"/>
    <property type="evidence" value="ECO:0007669"/>
    <property type="project" value="UniProtKB-SubCell"/>
</dbReference>
<dbReference type="GO" id="GO:0000050">
    <property type="term" value="P:urea cycle"/>
    <property type="evidence" value="ECO:0007669"/>
    <property type="project" value="UniProtKB-KW"/>
</dbReference>
<evidence type="ECO:0000259" key="13">
    <source>
        <dbReference type="PROSITE" id="PS51731"/>
    </source>
</evidence>
<dbReference type="CDD" id="cd04265">
    <property type="entry name" value="DUF619-NAGS-U"/>
    <property type="match status" value="1"/>
</dbReference>
<dbReference type="STRING" id="38654.A0A1U7RS19"/>
<sequence length="470" mass="51234">MAMRQQGGSGQLVSRHLKSRRAKATGGSTASLPLLASSSLVCKDIQAFLRVCGASPREAQHWLAQFQAWKHTAGQPFAVIEVDEAVSRCAGAVSSLAFGLAFLQRMGMTPLVVMGLPSRSSLSDTLTFPETKALLAQNCRALMDFLRQNNAVAMPFFGAGSLLGVEQPGPHSSEIIVDTGLLRWCLEGGHIPLVCPIGETHGQRALRLDSAKVTTAIAEALMPSKIIFLNTSGGLRDSSQKVLGKVNLPADLGLVTGIKGLGHKQQQQIQLIVQLLSRLPPESSAVITSAHTLLAELFSYKGAGTLFQSTERILQAKSLDEVDQDRLITLINTAFGRTLRGDYLASLQPRLHSIYFSEGYNAAAIVTEESVLGSTPYLDKFVVSASKKGQGCGQALWECIRQDLHVLFWRSRITNRINPWYFKHSDGSFSHCQWIFFWFGLSDLRDSYELVSHAQAIPDSFCKPQHSTPA</sequence>
<evidence type="ECO:0000313" key="14">
    <source>
        <dbReference type="Proteomes" id="UP000189705"/>
    </source>
</evidence>
<dbReference type="FunFam" id="3.40.630.30:FF:000045">
    <property type="entry name" value="N-acetylglutamate synthase, mitochondrial"/>
    <property type="match status" value="1"/>
</dbReference>
<accession>A0A1U7RS19</accession>
<keyword evidence="4" id="KW-0835">Urea cycle</keyword>
<reference evidence="15" key="1">
    <citation type="submission" date="2025-08" db="UniProtKB">
        <authorList>
            <consortium name="RefSeq"/>
        </authorList>
    </citation>
    <scope>IDENTIFICATION</scope>
</reference>
<dbReference type="InterPro" id="IPR011242">
    <property type="entry name" value="ArgB_GNAT"/>
</dbReference>
<comment type="similarity">
    <text evidence="2">Belongs to the acetyltransferase family.</text>
</comment>
<proteinExistence type="inferred from homology"/>
<dbReference type="AlphaFoldDB" id="A0A1U7RS19"/>
<evidence type="ECO:0000313" key="15">
    <source>
        <dbReference type="RefSeq" id="XP_006017944.1"/>
    </source>
</evidence>